<keyword evidence="8" id="KW-1185">Reference proteome</keyword>
<dbReference type="EMBL" id="JAKKUT010000002">
    <property type="protein sequence ID" value="MDG2991215.1"/>
    <property type="molecule type" value="Genomic_DNA"/>
</dbReference>
<dbReference type="Proteomes" id="UP001154265">
    <property type="component" value="Unassembled WGS sequence"/>
</dbReference>
<keyword evidence="2 5" id="KW-0812">Transmembrane</keyword>
<evidence type="ECO:0000313" key="7">
    <source>
        <dbReference type="EMBL" id="MDG2991215.1"/>
    </source>
</evidence>
<name>A0ABT6F050_9SYNE</name>
<comment type="caution">
    <text evidence="7">The sequence shown here is derived from an EMBL/GenBank/DDBJ whole genome shotgun (WGS) entry which is preliminary data.</text>
</comment>
<keyword evidence="3 5" id="KW-1133">Transmembrane helix</keyword>
<evidence type="ECO:0000256" key="4">
    <source>
        <dbReference type="ARBA" id="ARBA00023136"/>
    </source>
</evidence>
<feature type="transmembrane region" description="Helical" evidence="5">
    <location>
        <begin position="24"/>
        <end position="47"/>
    </location>
</feature>
<evidence type="ECO:0000313" key="8">
    <source>
        <dbReference type="Proteomes" id="UP001154265"/>
    </source>
</evidence>
<evidence type="ECO:0000256" key="5">
    <source>
        <dbReference type="SAM" id="Phobius"/>
    </source>
</evidence>
<accession>A0ABT6F050</accession>
<dbReference type="PANTHER" id="PTHR34457:SF3">
    <property type="entry name" value="PROTEIN TIC236, CHLOROPLASTIC"/>
    <property type="match status" value="1"/>
</dbReference>
<gene>
    <name evidence="7" type="ORF">L3556_09775</name>
</gene>
<evidence type="ECO:0000256" key="3">
    <source>
        <dbReference type="ARBA" id="ARBA00022989"/>
    </source>
</evidence>
<reference evidence="7" key="2">
    <citation type="submission" date="2022-01" db="EMBL/GenBank/DDBJ databases">
        <authorList>
            <person name="Zivanovic Y."/>
            <person name="Moreira D."/>
            <person name="Lopez-Garcia P."/>
        </authorList>
    </citation>
    <scope>NUCLEOTIDE SEQUENCE</scope>
    <source>
        <strain evidence="7">G9</strain>
    </source>
</reference>
<evidence type="ECO:0000256" key="1">
    <source>
        <dbReference type="ARBA" id="ARBA00004167"/>
    </source>
</evidence>
<feature type="domain" description="Translocation and assembly module TamB C-terminal" evidence="6">
    <location>
        <begin position="1196"/>
        <end position="1582"/>
    </location>
</feature>
<proteinExistence type="predicted"/>
<sequence>MVDPSNSEPRSGRRFLRQILTRRSLWLSLLASSAVIAGGTWRLWIYIHDELAPQLSQQLEQTLDRPVELGDVERVSLNGIRFGPSTIPTYRYQENDKDIFEADNVSVNGIQVNFNLWQVLVSRRLDLGITLEEPQLTLVEDEEGRWFRTELNLPEGDPGPIDAGLVTIRLQDAQLIIDPYGQTPQRLEQIRGNIEIEADTEQIRANIHGRLGVGGTWRLEADWDQAQTQGRAQVRGKDLNLVILNSFLPETVQVQQGQLDGHVSTPLPIDSGADIQGQLWLRGLGATAEMLPQPLRNVNGQAQFQESLLRVRNLSGSVGRVNWQATGTAHLDQGWNLKAQIAPLDIGQTLSDWGLELPIPVLGQVRVNDIQIRGPLLEPNISGRITNANRMQLDRLEVETLDVAFQGDTSQLTIPSLLIQPRAGGEIRGEARLDAMGELMGNVRLTGIPADAIARSYDLAAPITLGTVAAQLELSGFIAQPETLQGRLDFQAPQAQYPTVGTIVFDQERLLLQQLDSQLLGGRVRGQGQVVAGRWQLNLNAEDVALRQFNPDLPGQLQGQFRATGFVDEFSAAATLATAQIQLVNTPLADPVNARLQWDGQTLRLQEGRAGAILARGTIGLNFDDLTIAGVNLTLQADELPLTSLPLPELPIPVALAGTSNFQGQLTGNLGDLQFTGQLGLTNFGINDFDFAQNLAGTVSLSQTQGVELALAGQGDRLQVVLDANFEPERFLIQRDQAIARGQRQGEDLRIQVAQFPLESLEVRLPNLPKYAIPAGMATADALLNWRTPTLRGTLLVEEPGLGNWRGDRLQAAFNYADGAFNLTSSELTKDESRYQLTARLQPDRGLSRAQLVIDNGELNDVVALGNLLGLPGLDPPVYGTAADLDLVPVGIPQAPLLSQIRRFSEVQLLQAEAIAAAEEVRLPRWQDLNGQFNGQITLMNHPGTGLVTSFELQGQSWQWGRYPIERVITSGRFGDRTLTLNTFQIDAGGGTIQAEGRIGQTHSARLAIDDFSLGTLRSLIPFPDVDLEGNLDLRATLTGALGRPQFEGQLALQDGTLNTHPVREANATFSYGQDRVAFQGQALFDSPDPVTVSGSFPYQAPFSPGPLQDDSLLLTMQVKDQGLGLVNLLTDEVKWVDGQGELQVQVQGTLGQPLVEGILSIDQATLSTPALDAPLTDVSARIRFDRDRIRVEGVQGQFSSGQIEMAGVLPLAIALSSDDPDRDTPLTLSLNQIRLQAKEVYTGDVNGTILITDSLRSPDISGTVRLSQGQFDLGIALAGNGTVPALNGNGNRNGNGLFQPPEFDGFQILLGQNVNITRAPVLNLTAEGSLTLNGTLRTLQPEGEIRLTRGQLNLFTSLFVLMPNRPNTVRFNPAFGLDPELNLNLVTTVTEVFTTGTNRLNEFGDVTATSLGSLNTIRVVAQVEGRASQFQTNLPAAIELSSSPPRSNAEILSLLGGGFNPLQNQASGELILANLATSALFNNVQAALDNLVGSQTSFRIFPALVPPNRGDREESPVLAVGAELGFQVTDRFSISALQLLTAPQTSTRLNLGYQFTEHFGVSTQLGADGQSLGLFEYRRRF</sequence>
<reference evidence="7" key="1">
    <citation type="journal article" date="2022" name="Genome Biol. Evol.">
        <title>A New Gene Family Diagnostic for Intracellular Biomineralization of Amorphous Ca Carbonates by Cyanobacteria.</title>
        <authorList>
            <person name="Benzerara K."/>
            <person name="Duprat E."/>
            <person name="Bitard-Feildel T."/>
            <person name="Caumes G."/>
            <person name="Cassier-Chauvat C."/>
            <person name="Chauvat F."/>
            <person name="Dezi M."/>
            <person name="Diop S.I."/>
            <person name="Gaschignard G."/>
            <person name="Gorgen S."/>
            <person name="Gugger M."/>
            <person name="Lopez-Garcia P."/>
            <person name="Millet M."/>
            <person name="Skouri-Panet F."/>
            <person name="Moreira D."/>
            <person name="Callebaut I."/>
        </authorList>
    </citation>
    <scope>NUCLEOTIDE SEQUENCE</scope>
    <source>
        <strain evidence="7">G9</strain>
    </source>
</reference>
<protein>
    <submittedName>
        <fullName evidence="7">Translocation/assembly module TamB domain-containing protein</fullName>
    </submittedName>
</protein>
<keyword evidence="4 5" id="KW-0472">Membrane</keyword>
<evidence type="ECO:0000259" key="6">
    <source>
        <dbReference type="Pfam" id="PF04357"/>
    </source>
</evidence>
<dbReference type="InterPro" id="IPR007452">
    <property type="entry name" value="TamB_C"/>
</dbReference>
<dbReference type="RefSeq" id="WP_277867094.1">
    <property type="nucleotide sequence ID" value="NZ_JAKKUT010000002.1"/>
</dbReference>
<evidence type="ECO:0000256" key="2">
    <source>
        <dbReference type="ARBA" id="ARBA00022692"/>
    </source>
</evidence>
<dbReference type="Pfam" id="PF04357">
    <property type="entry name" value="TamB"/>
    <property type="match status" value="1"/>
</dbReference>
<organism evidence="7 8">
    <name type="scientific">Candidatus Synechococcus calcipolaris G9</name>
    <dbReference type="NCBI Taxonomy" id="1497997"/>
    <lineage>
        <taxon>Bacteria</taxon>
        <taxon>Bacillati</taxon>
        <taxon>Cyanobacteriota</taxon>
        <taxon>Cyanophyceae</taxon>
        <taxon>Synechococcales</taxon>
        <taxon>Synechococcaceae</taxon>
        <taxon>Synechococcus</taxon>
    </lineage>
</organism>
<comment type="subcellular location">
    <subcellularLocation>
        <location evidence="1">Membrane</location>
        <topology evidence="1">Single-pass membrane protein</topology>
    </subcellularLocation>
</comment>
<dbReference type="PANTHER" id="PTHR34457">
    <property type="entry name" value="EMBRYO DEFECTIVE 2410"/>
    <property type="match status" value="1"/>
</dbReference>
<dbReference type="InterPro" id="IPR053022">
    <property type="entry name" value="Chloroplast_translocon_comp"/>
</dbReference>